<protein>
    <submittedName>
        <fullName evidence="5">RNA-binding protein 7</fullName>
    </submittedName>
</protein>
<evidence type="ECO:0000313" key="4">
    <source>
        <dbReference type="Proteomes" id="UP000274756"/>
    </source>
</evidence>
<gene>
    <name evidence="2" type="ORF">DME_LOCUS5469</name>
</gene>
<keyword evidence="4" id="KW-1185">Reference proteome</keyword>
<evidence type="ECO:0000313" key="3">
    <source>
        <dbReference type="Proteomes" id="UP000038040"/>
    </source>
</evidence>
<dbReference type="Proteomes" id="UP000038040">
    <property type="component" value="Unplaced"/>
</dbReference>
<reference evidence="2 4" key="2">
    <citation type="submission" date="2018-11" db="EMBL/GenBank/DDBJ databases">
        <authorList>
            <consortium name="Pathogen Informatics"/>
        </authorList>
    </citation>
    <scope>NUCLEOTIDE SEQUENCE [LARGE SCALE GENOMIC DNA]</scope>
</reference>
<dbReference type="Proteomes" id="UP000274756">
    <property type="component" value="Unassembled WGS sequence"/>
</dbReference>
<sequence>MGWLRGIGKEGRDSSDVGKGMGKANEHVFNQHRLIRIHPSALFSFPTRHSSLHAVHTTASWQENGRFNNRFNDFNNYRTDGFGNYFNEYSNCWMDDDRYYNRPPMTSPFPEFREDSWRNDEFSRGHFREFNRNFYPHHSSENPAFYPSFDNRRFSEISPSPSNYNRTVQRQRVK</sequence>
<name>A0A0N4U323_DRAME</name>
<evidence type="ECO:0000256" key="1">
    <source>
        <dbReference type="SAM" id="MobiDB-lite"/>
    </source>
</evidence>
<evidence type="ECO:0000313" key="2">
    <source>
        <dbReference type="EMBL" id="VDN55496.1"/>
    </source>
</evidence>
<reference evidence="5" key="1">
    <citation type="submission" date="2017-02" db="UniProtKB">
        <authorList>
            <consortium name="WormBaseParasite"/>
        </authorList>
    </citation>
    <scope>IDENTIFICATION</scope>
</reference>
<feature type="region of interest" description="Disordered" evidence="1">
    <location>
        <begin position="1"/>
        <end position="22"/>
    </location>
</feature>
<dbReference type="AlphaFoldDB" id="A0A0N4U323"/>
<feature type="compositionally biased region" description="Basic and acidic residues" evidence="1">
    <location>
        <begin position="7"/>
        <end position="16"/>
    </location>
</feature>
<dbReference type="EMBL" id="UYYG01001152">
    <property type="protein sequence ID" value="VDN55496.1"/>
    <property type="molecule type" value="Genomic_DNA"/>
</dbReference>
<accession>A0A0N4U323</accession>
<evidence type="ECO:0000313" key="5">
    <source>
        <dbReference type="WBParaSite" id="DME_0000110901-mRNA-1"/>
    </source>
</evidence>
<dbReference type="WBParaSite" id="DME_0000110901-mRNA-1">
    <property type="protein sequence ID" value="DME_0000110901-mRNA-1"/>
    <property type="gene ID" value="DME_0000110901"/>
</dbReference>
<organism evidence="3 5">
    <name type="scientific">Dracunculus medinensis</name>
    <name type="common">Guinea worm</name>
    <dbReference type="NCBI Taxonomy" id="318479"/>
    <lineage>
        <taxon>Eukaryota</taxon>
        <taxon>Metazoa</taxon>
        <taxon>Ecdysozoa</taxon>
        <taxon>Nematoda</taxon>
        <taxon>Chromadorea</taxon>
        <taxon>Rhabditida</taxon>
        <taxon>Spirurina</taxon>
        <taxon>Dracunculoidea</taxon>
        <taxon>Dracunculidae</taxon>
        <taxon>Dracunculus</taxon>
    </lineage>
</organism>
<proteinExistence type="predicted"/>